<evidence type="ECO:0000313" key="2">
    <source>
        <dbReference type="Proteomes" id="UP000030625"/>
    </source>
</evidence>
<dbReference type="Proteomes" id="UP000030625">
    <property type="component" value="Chromosome"/>
</dbReference>
<evidence type="ECO:0000313" key="1">
    <source>
        <dbReference type="EMBL" id="AIZ14517.1"/>
    </source>
</evidence>
<dbReference type="HOGENOM" id="CLU_2153422_0_0_11"/>
<dbReference type="KEGG" id="bka:AH68_04990"/>
<dbReference type="STRING" id="1447716.AH68_04990"/>
<dbReference type="AlphaFoldDB" id="A0A0A7I2I9"/>
<proteinExistence type="predicted"/>
<sequence>MSIHFYAGYWRFGVGVTNFEGEPYCSLLSFDSRRERDAWVAADHFDNNWHRSALSRSEALPLMRAELADLRGYDSKGYDGWRVDGVFYASIGDAFAAFFKAEAAARRRAGV</sequence>
<name>A0A0A7I2I9_9BIFI</name>
<organism evidence="1 2">
    <name type="scientific">Bifidobacterium catenulatum PV20-2</name>
    <dbReference type="NCBI Taxonomy" id="1447716"/>
    <lineage>
        <taxon>Bacteria</taxon>
        <taxon>Bacillati</taxon>
        <taxon>Actinomycetota</taxon>
        <taxon>Actinomycetes</taxon>
        <taxon>Bifidobacteriales</taxon>
        <taxon>Bifidobacteriaceae</taxon>
        <taxon>Bifidobacterium</taxon>
    </lineage>
</organism>
<gene>
    <name evidence="1" type="ORF">AH68_04990</name>
</gene>
<protein>
    <submittedName>
        <fullName evidence="1">Uncharacterized protein</fullName>
    </submittedName>
</protein>
<reference evidence="1 2" key="1">
    <citation type="journal article" date="2015" name="Genome Announc.">
        <title>Complete and Assembled Genome Sequence of Bifidobacterium kashiwanohense PV20-2, Isolated from the Feces of an Anemic Kenyan Infant.</title>
        <authorList>
            <person name="Vazquez-Gutierrez P."/>
            <person name="Lacroix C."/>
            <person name="Chassard C."/>
            <person name="Klumpp J."/>
            <person name="Jans C."/>
            <person name="Stevens M.J."/>
        </authorList>
    </citation>
    <scope>NUCLEOTIDE SEQUENCE [LARGE SCALE GENOMIC DNA]</scope>
    <source>
        <strain evidence="1 2">PV20-2</strain>
    </source>
</reference>
<dbReference type="EMBL" id="CP007456">
    <property type="protein sequence ID" value="AIZ14517.1"/>
    <property type="molecule type" value="Genomic_DNA"/>
</dbReference>
<accession>A0A0A7I2I9</accession>